<dbReference type="EMBL" id="JACOQI010000026">
    <property type="protein sequence ID" value="MBC5771970.1"/>
    <property type="molecule type" value="Genomic_DNA"/>
</dbReference>
<gene>
    <name evidence="2" type="ORF">H8Z83_16890</name>
</gene>
<dbReference type="Pfam" id="PF00149">
    <property type="entry name" value="Metallophos"/>
    <property type="match status" value="1"/>
</dbReference>
<protein>
    <submittedName>
        <fullName evidence="2">Metallophosphoesterase</fullName>
    </submittedName>
</protein>
<name>A0A923MKU4_9FIRM</name>
<dbReference type="GO" id="GO:0008803">
    <property type="term" value="F:bis(5'-nucleosyl)-tetraphosphatase (symmetrical) activity"/>
    <property type="evidence" value="ECO:0007669"/>
    <property type="project" value="TreeGrafter"/>
</dbReference>
<dbReference type="PANTHER" id="PTHR42850:SF4">
    <property type="entry name" value="ZINC-DEPENDENT ENDOPOLYPHOSPHATASE"/>
    <property type="match status" value="1"/>
</dbReference>
<dbReference type="RefSeq" id="WP_187016138.1">
    <property type="nucleotide sequence ID" value="NZ_JACOQI010000026.1"/>
</dbReference>
<dbReference type="AlphaFoldDB" id="A0A923MKU4"/>
<organism evidence="2 3">
    <name type="scientific">Dysosmobacter segnis</name>
    <dbReference type="NCBI Taxonomy" id="2763042"/>
    <lineage>
        <taxon>Bacteria</taxon>
        <taxon>Bacillati</taxon>
        <taxon>Bacillota</taxon>
        <taxon>Clostridia</taxon>
        <taxon>Eubacteriales</taxon>
        <taxon>Oscillospiraceae</taxon>
        <taxon>Dysosmobacter</taxon>
    </lineage>
</organism>
<dbReference type="InterPro" id="IPR050126">
    <property type="entry name" value="Ap4A_hydrolase"/>
</dbReference>
<dbReference type="GO" id="GO:0016791">
    <property type="term" value="F:phosphatase activity"/>
    <property type="evidence" value="ECO:0007669"/>
    <property type="project" value="TreeGrafter"/>
</dbReference>
<reference evidence="2" key="1">
    <citation type="submission" date="2020-08" db="EMBL/GenBank/DDBJ databases">
        <title>Genome public.</title>
        <authorList>
            <person name="Liu C."/>
            <person name="Sun Q."/>
        </authorList>
    </citation>
    <scope>NUCLEOTIDE SEQUENCE</scope>
    <source>
        <strain evidence="2">BX15</strain>
    </source>
</reference>
<keyword evidence="3" id="KW-1185">Reference proteome</keyword>
<dbReference type="InterPro" id="IPR004843">
    <property type="entry name" value="Calcineurin-like_PHP"/>
</dbReference>
<comment type="caution">
    <text evidence="2">The sequence shown here is derived from an EMBL/GenBank/DDBJ whole genome shotgun (WGS) entry which is preliminary data.</text>
</comment>
<dbReference type="PANTHER" id="PTHR42850">
    <property type="entry name" value="METALLOPHOSPHOESTERASE"/>
    <property type="match status" value="1"/>
</dbReference>
<dbReference type="SUPFAM" id="SSF56300">
    <property type="entry name" value="Metallo-dependent phosphatases"/>
    <property type="match status" value="1"/>
</dbReference>
<accession>A0A923MKU4</accession>
<dbReference type="GO" id="GO:0110154">
    <property type="term" value="P:RNA decapping"/>
    <property type="evidence" value="ECO:0007669"/>
    <property type="project" value="TreeGrafter"/>
</dbReference>
<evidence type="ECO:0000313" key="3">
    <source>
        <dbReference type="Proteomes" id="UP000620327"/>
    </source>
</evidence>
<proteinExistence type="predicted"/>
<dbReference type="Gene3D" id="3.60.21.10">
    <property type="match status" value="1"/>
</dbReference>
<evidence type="ECO:0000313" key="2">
    <source>
        <dbReference type="EMBL" id="MBC5771970.1"/>
    </source>
</evidence>
<dbReference type="InterPro" id="IPR029052">
    <property type="entry name" value="Metallo-depent_PP-like"/>
</dbReference>
<evidence type="ECO:0000259" key="1">
    <source>
        <dbReference type="Pfam" id="PF00149"/>
    </source>
</evidence>
<sequence>MIYVMSDIHGHRRRFDSVMKQINLQPEDTLYILGDVIDRNPDGIRILQQLRAMPNVVMLLGNHEYMMLDALYNIPDEEDGYADYLREKRLNLWYRNGGDVTHRYLKHIRKSVRQEILEYLDKLPVNIEIMVNGQKYLLTHAAPEDEYLNSSMKHRDGREFAVWHRYRSHDRGPDDYTVIFGHTPTTEHQLAKPATIWNGRNLIDIDCGAAYEEIDVWGIVIKTRLACLRLDDMKEFYSEEDLNEEGNQRR</sequence>
<feature type="domain" description="Calcineurin-like phosphoesterase" evidence="1">
    <location>
        <begin position="2"/>
        <end position="186"/>
    </location>
</feature>
<dbReference type="Proteomes" id="UP000620327">
    <property type="component" value="Unassembled WGS sequence"/>
</dbReference>
<dbReference type="GO" id="GO:0005737">
    <property type="term" value="C:cytoplasm"/>
    <property type="evidence" value="ECO:0007669"/>
    <property type="project" value="TreeGrafter"/>
</dbReference>